<protein>
    <submittedName>
        <fullName evidence="8">Molybdenum ABC transporter, periplasmic molybdate-binding protein</fullName>
    </submittedName>
</protein>
<dbReference type="SUPFAM" id="SSF53850">
    <property type="entry name" value="Periplasmic binding protein-like II"/>
    <property type="match status" value="1"/>
</dbReference>
<dbReference type="PANTHER" id="PTHR30632:SF14">
    <property type="entry name" value="TUNGSTATE_MOLYBDATE_CHROMATE-BINDING PROTEIN MODA"/>
    <property type="match status" value="1"/>
</dbReference>
<evidence type="ECO:0000256" key="4">
    <source>
        <dbReference type="ARBA" id="ARBA00022729"/>
    </source>
</evidence>
<evidence type="ECO:0000313" key="9">
    <source>
        <dbReference type="Proteomes" id="UP000189545"/>
    </source>
</evidence>
<gene>
    <name evidence="8" type="ORF">Sps_05496</name>
</gene>
<dbReference type="NCBIfam" id="TIGR01256">
    <property type="entry name" value="modA"/>
    <property type="match status" value="1"/>
</dbReference>
<sequence>MKHWFKLVSVCVVLVSSLVSVPARSDDVPAIAAASNIKFALDEIASQFTQDTGRKVNISYGSSGNFVAQIRHGAPFQLFLSADEKYIHQLQKYDASLGEGTLYAVGRLAIAAPKYSPLELDPELEGLKSLLKAGKLQRFAIANPDHAPYGERAREVLQGLGLWDSLKPKLIYGENVSQAAQFAVSGSTQGGLIALSLAIAPQFQAMGHYKVIPEALHTPLTQRMILTSKAGETAKVFYQYLQSDSARQVFSDFGFGLPEPDQSETVKPALVKSKLVKPELSQPETGN</sequence>
<dbReference type="PANTHER" id="PTHR30632">
    <property type="entry name" value="MOLYBDATE-BINDING PERIPLASMIC PROTEIN"/>
    <property type="match status" value="1"/>
</dbReference>
<dbReference type="PIRSF" id="PIRSF004846">
    <property type="entry name" value="ModA"/>
    <property type="match status" value="1"/>
</dbReference>
<dbReference type="Proteomes" id="UP000189545">
    <property type="component" value="Chromosome"/>
</dbReference>
<dbReference type="OrthoDB" id="9785015at2"/>
<dbReference type="KEGG" id="spsw:Sps_05496"/>
<dbReference type="AlphaFoldDB" id="A0A1S6HYC9"/>
<evidence type="ECO:0000256" key="5">
    <source>
        <dbReference type="ARBA" id="ARBA00062515"/>
    </source>
</evidence>
<dbReference type="GO" id="GO:0030973">
    <property type="term" value="F:molybdate ion binding"/>
    <property type="evidence" value="ECO:0007669"/>
    <property type="project" value="InterPro"/>
</dbReference>
<evidence type="ECO:0000256" key="6">
    <source>
        <dbReference type="PIRSR" id="PIRSR004846-1"/>
    </source>
</evidence>
<comment type="subunit">
    <text evidence="5">The complex is composed of two ATP-binding proteins (ModC), two transmembrane proteins (ModB) and a solute-binding protein (ModA).</text>
</comment>
<feature type="chain" id="PRO_5012481439" evidence="7">
    <location>
        <begin position="26"/>
        <end position="287"/>
    </location>
</feature>
<dbReference type="RefSeq" id="WP_077755337.1">
    <property type="nucleotide sequence ID" value="NZ_CP014782.1"/>
</dbReference>
<feature type="signal peptide" evidence="7">
    <location>
        <begin position="1"/>
        <end position="25"/>
    </location>
</feature>
<dbReference type="Pfam" id="PF13531">
    <property type="entry name" value="SBP_bac_11"/>
    <property type="match status" value="1"/>
</dbReference>
<keyword evidence="3 6" id="KW-0479">Metal-binding</keyword>
<dbReference type="InterPro" id="IPR050682">
    <property type="entry name" value="ModA/WtpA"/>
</dbReference>
<dbReference type="Gene3D" id="3.40.190.10">
    <property type="entry name" value="Periplasmic binding protein-like II"/>
    <property type="match status" value="2"/>
</dbReference>
<evidence type="ECO:0000256" key="1">
    <source>
        <dbReference type="ARBA" id="ARBA00009175"/>
    </source>
</evidence>
<dbReference type="InterPro" id="IPR044084">
    <property type="entry name" value="AvModA-like_subst-bd"/>
</dbReference>
<feature type="binding site" evidence="6">
    <location>
        <position position="176"/>
    </location>
    <ligand>
        <name>molybdate</name>
        <dbReference type="ChEBI" id="CHEBI:36264"/>
    </ligand>
</feature>
<comment type="similarity">
    <text evidence="1">Belongs to the bacterial solute-binding protein ModA family.</text>
</comment>
<keyword evidence="2 6" id="KW-0500">Molybdenum</keyword>
<evidence type="ECO:0000256" key="2">
    <source>
        <dbReference type="ARBA" id="ARBA00022505"/>
    </source>
</evidence>
<keyword evidence="9" id="KW-1185">Reference proteome</keyword>
<dbReference type="GO" id="GO:0015689">
    <property type="term" value="P:molybdate ion transport"/>
    <property type="evidence" value="ECO:0007669"/>
    <property type="project" value="InterPro"/>
</dbReference>
<evidence type="ECO:0000256" key="7">
    <source>
        <dbReference type="SAM" id="SignalP"/>
    </source>
</evidence>
<dbReference type="InterPro" id="IPR005950">
    <property type="entry name" value="ModA"/>
</dbReference>
<dbReference type="GO" id="GO:0046872">
    <property type="term" value="F:metal ion binding"/>
    <property type="evidence" value="ECO:0007669"/>
    <property type="project" value="UniProtKB-KW"/>
</dbReference>
<accession>A0A1S6HYC9</accession>
<evidence type="ECO:0000256" key="3">
    <source>
        <dbReference type="ARBA" id="ARBA00022723"/>
    </source>
</evidence>
<evidence type="ECO:0000313" key="8">
    <source>
        <dbReference type="EMBL" id="AQS40560.1"/>
    </source>
</evidence>
<dbReference type="EMBL" id="CP014782">
    <property type="protein sequence ID" value="AQS40560.1"/>
    <property type="molecule type" value="Genomic_DNA"/>
</dbReference>
<dbReference type="FunFam" id="3.40.190.10:FF:000035">
    <property type="entry name" value="Molybdate ABC transporter substrate-binding protein"/>
    <property type="match status" value="1"/>
</dbReference>
<proteinExistence type="inferred from homology"/>
<reference evidence="8 9" key="1">
    <citation type="submission" date="2016-03" db="EMBL/GenBank/DDBJ databases">
        <title>Complete genome sequence of Shewanella psychrophila WP2, a deep sea bacterium isolated from west Pacific sediment.</title>
        <authorList>
            <person name="Xu G."/>
            <person name="Jian H."/>
        </authorList>
    </citation>
    <scope>NUCLEOTIDE SEQUENCE [LARGE SCALE GENOMIC DNA]</scope>
    <source>
        <strain evidence="8 9">WP2</strain>
    </source>
</reference>
<name>A0A1S6HYC9_9GAMM</name>
<keyword evidence="4 7" id="KW-0732">Signal</keyword>
<organism evidence="8 9">
    <name type="scientific">Shewanella psychrophila</name>
    <dbReference type="NCBI Taxonomy" id="225848"/>
    <lineage>
        <taxon>Bacteria</taxon>
        <taxon>Pseudomonadati</taxon>
        <taxon>Pseudomonadota</taxon>
        <taxon>Gammaproteobacteria</taxon>
        <taxon>Alteromonadales</taxon>
        <taxon>Shewanellaceae</taxon>
        <taxon>Shewanella</taxon>
    </lineage>
</organism>
<feature type="binding site" evidence="6">
    <location>
        <position position="63"/>
    </location>
    <ligand>
        <name>molybdate</name>
        <dbReference type="ChEBI" id="CHEBI:36264"/>
    </ligand>
</feature>
<dbReference type="GO" id="GO:1901359">
    <property type="term" value="F:tungstate binding"/>
    <property type="evidence" value="ECO:0007669"/>
    <property type="project" value="UniProtKB-ARBA"/>
</dbReference>
<dbReference type="STRING" id="225848.Sps_05496"/>
<dbReference type="CDD" id="cd13539">
    <property type="entry name" value="PBP2_AvModA"/>
    <property type="match status" value="1"/>
</dbReference>